<organism evidence="2 3">
    <name type="scientific">Ferrimonas sediminum</name>
    <dbReference type="NCBI Taxonomy" id="718193"/>
    <lineage>
        <taxon>Bacteria</taxon>
        <taxon>Pseudomonadati</taxon>
        <taxon>Pseudomonadota</taxon>
        <taxon>Gammaproteobacteria</taxon>
        <taxon>Alteromonadales</taxon>
        <taxon>Ferrimonadaceae</taxon>
        <taxon>Ferrimonas</taxon>
    </lineage>
</organism>
<protein>
    <submittedName>
        <fullName evidence="2">Uncharacterized conserved protein YbjT, contains NAD(P)-binding and DUF2867 domains</fullName>
    </submittedName>
</protein>
<reference evidence="3" key="1">
    <citation type="submission" date="2016-10" db="EMBL/GenBank/DDBJ databases">
        <authorList>
            <person name="Varghese N."/>
            <person name="Submissions S."/>
        </authorList>
    </citation>
    <scope>NUCLEOTIDE SEQUENCE [LARGE SCALE GENOMIC DNA]</scope>
    <source>
        <strain evidence="3">DSM 23317</strain>
    </source>
</reference>
<dbReference type="AlphaFoldDB" id="A0A1G8M8L5"/>
<dbReference type="EMBL" id="FNEM01000002">
    <property type="protein sequence ID" value="SDI64193.1"/>
    <property type="molecule type" value="Genomic_DNA"/>
</dbReference>
<feature type="domain" description="NAD(P)-binding" evidence="1">
    <location>
        <begin position="9"/>
        <end position="126"/>
    </location>
</feature>
<dbReference type="InterPro" id="IPR016040">
    <property type="entry name" value="NAD(P)-bd_dom"/>
</dbReference>
<proteinExistence type="predicted"/>
<evidence type="ECO:0000313" key="3">
    <source>
        <dbReference type="Proteomes" id="UP000199527"/>
    </source>
</evidence>
<dbReference type="Proteomes" id="UP000199527">
    <property type="component" value="Unassembled WGS sequence"/>
</dbReference>
<evidence type="ECO:0000313" key="2">
    <source>
        <dbReference type="EMBL" id="SDI64193.1"/>
    </source>
</evidence>
<dbReference type="Gene3D" id="3.40.50.720">
    <property type="entry name" value="NAD(P)-binding Rossmann-like Domain"/>
    <property type="match status" value="1"/>
</dbReference>
<evidence type="ECO:0000259" key="1">
    <source>
        <dbReference type="Pfam" id="PF13460"/>
    </source>
</evidence>
<name>A0A1G8M8L5_9GAMM</name>
<sequence length="214" mass="23799">MTQTAIVIGATGVVGRALVEQLAATPAVDRIVTLTRRPVPHDSHKVVNQVVEFDHLDRYRQWFQGQWLFSCLGTTLKQAGSLDGQRRVDLDYQYQAAQLAAANGVDHYLLVSSSGADADSGNAYLKMKGQLEQRIRALPFNRISVFQPSLLLGERHDFRPAERLGALLMPLLCLLPGLRRYRPIPGTQVAAKMVAVSQQPGHPLQTYRLDQLFD</sequence>
<dbReference type="InterPro" id="IPR036291">
    <property type="entry name" value="NAD(P)-bd_dom_sf"/>
</dbReference>
<gene>
    <name evidence="2" type="ORF">SAMN04488540_102301</name>
</gene>
<dbReference type="RefSeq" id="WP_090362309.1">
    <property type="nucleotide sequence ID" value="NZ_FNEM01000002.1"/>
</dbReference>
<dbReference type="GO" id="GO:0016020">
    <property type="term" value="C:membrane"/>
    <property type="evidence" value="ECO:0007669"/>
    <property type="project" value="UniProtKB-SubCell"/>
</dbReference>
<dbReference type="SUPFAM" id="SSF51735">
    <property type="entry name" value="NAD(P)-binding Rossmann-fold domains"/>
    <property type="match status" value="1"/>
</dbReference>
<dbReference type="PANTHER" id="PTHR14097">
    <property type="entry name" value="OXIDOREDUCTASE HTATIP2"/>
    <property type="match status" value="1"/>
</dbReference>
<dbReference type="PANTHER" id="PTHR14097:SF7">
    <property type="entry name" value="OXIDOREDUCTASE HTATIP2"/>
    <property type="match status" value="1"/>
</dbReference>
<dbReference type="Pfam" id="PF13460">
    <property type="entry name" value="NAD_binding_10"/>
    <property type="match status" value="1"/>
</dbReference>
<accession>A0A1G8M8L5</accession>
<keyword evidence="3" id="KW-1185">Reference proteome</keyword>